<sequence length="78" mass="8661">MPSRKKTPAERISVTDQVGKRHVVVKYVDLVDPGAASAERERMEQVETEYRLTTGASVNRTGADTFETADGRLRLKAL</sequence>
<reference evidence="1" key="1">
    <citation type="submission" date="2023-06" db="EMBL/GenBank/DDBJ databases">
        <authorList>
            <person name="Jiang Y."/>
            <person name="Liu Q."/>
        </authorList>
    </citation>
    <scope>NUCLEOTIDE SEQUENCE</scope>
    <source>
        <strain evidence="1">CGMCC 1.12090</strain>
    </source>
</reference>
<gene>
    <name evidence="1" type="ORF">Q2T77_21050</name>
</gene>
<evidence type="ECO:0000313" key="2">
    <source>
        <dbReference type="Proteomes" id="UP001169027"/>
    </source>
</evidence>
<dbReference type="EMBL" id="JAUKVY010000015">
    <property type="protein sequence ID" value="MDO1534784.1"/>
    <property type="molecule type" value="Genomic_DNA"/>
</dbReference>
<organism evidence="1 2">
    <name type="scientific">Variovorax ginsengisoli</name>
    <dbReference type="NCBI Taxonomy" id="363844"/>
    <lineage>
        <taxon>Bacteria</taxon>
        <taxon>Pseudomonadati</taxon>
        <taxon>Pseudomonadota</taxon>
        <taxon>Betaproteobacteria</taxon>
        <taxon>Burkholderiales</taxon>
        <taxon>Comamonadaceae</taxon>
        <taxon>Variovorax</taxon>
    </lineage>
</organism>
<evidence type="ECO:0000313" key="1">
    <source>
        <dbReference type="EMBL" id="MDO1534784.1"/>
    </source>
</evidence>
<accession>A0ABT8S902</accession>
<proteinExistence type="predicted"/>
<protein>
    <submittedName>
        <fullName evidence="1">Uncharacterized protein</fullName>
    </submittedName>
</protein>
<keyword evidence="2" id="KW-1185">Reference proteome</keyword>
<dbReference type="RefSeq" id="WP_301812541.1">
    <property type="nucleotide sequence ID" value="NZ_JAUJZH010000015.1"/>
</dbReference>
<name>A0ABT8S902_9BURK</name>
<comment type="caution">
    <text evidence="1">The sequence shown here is derived from an EMBL/GenBank/DDBJ whole genome shotgun (WGS) entry which is preliminary data.</text>
</comment>
<dbReference type="Proteomes" id="UP001169027">
    <property type="component" value="Unassembled WGS sequence"/>
</dbReference>